<comment type="caution">
    <text evidence="3">The sequence shown here is derived from an EMBL/GenBank/DDBJ whole genome shotgun (WGS) entry which is preliminary data.</text>
</comment>
<evidence type="ECO:0000256" key="1">
    <source>
        <dbReference type="SAM" id="Phobius"/>
    </source>
</evidence>
<dbReference type="RefSeq" id="WP_133452321.1">
    <property type="nucleotide sequence ID" value="NZ_SCWF01000011.1"/>
</dbReference>
<feature type="domain" description="DUF418" evidence="2">
    <location>
        <begin position="232"/>
        <end position="378"/>
    </location>
</feature>
<sequence>MKRLTVVDSLRGFSLMGILFANLLLFQFGHYGANYPEFYGVDAVNKLLIYWVKIFIEGSFMPIFAVLFGFGLMKMSESLEKKGRPVKRAIIRRGLILFIMGLLHSAYLFSGDILYLYGTITFIVVWMLKFKVRSLMIVAALVIPLIVGIFLVNPDFMIAAEQSFATGGLTAEQSEYLAAEKSVFSTGTLQERNDFFMEEDPFMAFTDEEFLLLVPIAILFNIPLFLIGMILAKNRFFETGLTSVKKNFIYLTPIFILFKACMVIWPDNDILGTLGIFSMYLLSFSYISLFYALYQRWQALKLFEAIGRLSLTNYIAQSVFHSFIYYGYGMQRFGDDNFLLSLLIATLFFILQVALSNFYFKYFKQGPLEYIARVVTYWSFSPNKKTDNKLV</sequence>
<feature type="transmembrane region" description="Helical" evidence="1">
    <location>
        <begin position="135"/>
        <end position="152"/>
    </location>
</feature>
<feature type="transmembrane region" description="Helical" evidence="1">
    <location>
        <begin position="271"/>
        <end position="294"/>
    </location>
</feature>
<protein>
    <submittedName>
        <fullName evidence="3">DUF418 domain-containing protein</fullName>
    </submittedName>
</protein>
<gene>
    <name evidence="3" type="ORF">ERX55_09405</name>
</gene>
<dbReference type="PANTHER" id="PTHR30590:SF2">
    <property type="entry name" value="INNER MEMBRANE PROTEIN"/>
    <property type="match status" value="1"/>
</dbReference>
<name>A0A4R6BY81_9STAP</name>
<dbReference type="InterPro" id="IPR007349">
    <property type="entry name" value="DUF418"/>
</dbReference>
<dbReference type="Pfam" id="PF04235">
    <property type="entry name" value="DUF418"/>
    <property type="match status" value="1"/>
</dbReference>
<accession>A0A4R6BY81</accession>
<feature type="transmembrane region" description="Helical" evidence="1">
    <location>
        <begin position="12"/>
        <end position="28"/>
    </location>
</feature>
<evidence type="ECO:0000313" key="3">
    <source>
        <dbReference type="EMBL" id="TDM13455.1"/>
    </source>
</evidence>
<keyword evidence="1" id="KW-0472">Membrane</keyword>
<feature type="transmembrane region" description="Helical" evidence="1">
    <location>
        <begin position="338"/>
        <end position="360"/>
    </location>
</feature>
<keyword evidence="1" id="KW-1133">Transmembrane helix</keyword>
<feature type="transmembrane region" description="Helical" evidence="1">
    <location>
        <begin position="210"/>
        <end position="232"/>
    </location>
</feature>
<feature type="transmembrane region" description="Helical" evidence="1">
    <location>
        <begin position="48"/>
        <end position="70"/>
    </location>
</feature>
<keyword evidence="4" id="KW-1185">Reference proteome</keyword>
<dbReference type="PANTHER" id="PTHR30590">
    <property type="entry name" value="INNER MEMBRANE PROTEIN"/>
    <property type="match status" value="1"/>
</dbReference>
<dbReference type="OrthoDB" id="9807744at2"/>
<feature type="transmembrane region" description="Helical" evidence="1">
    <location>
        <begin position="113"/>
        <end position="128"/>
    </location>
</feature>
<dbReference type="Proteomes" id="UP000294843">
    <property type="component" value="Unassembled WGS sequence"/>
</dbReference>
<dbReference type="AlphaFoldDB" id="A0A4R6BY81"/>
<evidence type="ECO:0000259" key="2">
    <source>
        <dbReference type="Pfam" id="PF04235"/>
    </source>
</evidence>
<evidence type="ECO:0000313" key="4">
    <source>
        <dbReference type="Proteomes" id="UP000294843"/>
    </source>
</evidence>
<proteinExistence type="predicted"/>
<feature type="transmembrane region" description="Helical" evidence="1">
    <location>
        <begin position="306"/>
        <end position="326"/>
    </location>
</feature>
<keyword evidence="1" id="KW-0812">Transmembrane</keyword>
<dbReference type="InterPro" id="IPR052529">
    <property type="entry name" value="Bact_Transport_Assoc"/>
</dbReference>
<feature type="transmembrane region" description="Helical" evidence="1">
    <location>
        <begin position="90"/>
        <end position="107"/>
    </location>
</feature>
<feature type="transmembrane region" description="Helical" evidence="1">
    <location>
        <begin position="248"/>
        <end position="265"/>
    </location>
</feature>
<organism evidence="3 4">
    <name type="scientific">Macrococcus bovicus</name>
    <dbReference type="NCBI Taxonomy" id="69968"/>
    <lineage>
        <taxon>Bacteria</taxon>
        <taxon>Bacillati</taxon>
        <taxon>Bacillota</taxon>
        <taxon>Bacilli</taxon>
        <taxon>Bacillales</taxon>
        <taxon>Staphylococcaceae</taxon>
        <taxon>Macrococcus</taxon>
    </lineage>
</organism>
<reference evidence="3 4" key="1">
    <citation type="submission" date="2019-01" db="EMBL/GenBank/DDBJ databases">
        <title>Draft genome sequences of the type strains of six Macrococcus species.</title>
        <authorList>
            <person name="Mazhar S."/>
            <person name="Altermann E."/>
            <person name="Hill C."/>
            <person name="Mcauliffe O."/>
        </authorList>
    </citation>
    <scope>NUCLEOTIDE SEQUENCE [LARGE SCALE GENOMIC DNA]</scope>
    <source>
        <strain evidence="3 4">ATCC 51825</strain>
    </source>
</reference>
<dbReference type="EMBL" id="SCWF01000011">
    <property type="protein sequence ID" value="TDM13455.1"/>
    <property type="molecule type" value="Genomic_DNA"/>
</dbReference>